<dbReference type="GO" id="GO:0005509">
    <property type="term" value="F:calcium ion binding"/>
    <property type="evidence" value="ECO:0007669"/>
    <property type="project" value="InterPro"/>
</dbReference>
<dbReference type="EMBL" id="JH767163">
    <property type="protein sequence ID" value="EQC32569.1"/>
    <property type="molecule type" value="Genomic_DNA"/>
</dbReference>
<keyword evidence="3" id="KW-1185">Reference proteome</keyword>
<dbReference type="InterPro" id="IPR011992">
    <property type="entry name" value="EF-hand-dom_pair"/>
</dbReference>
<dbReference type="Proteomes" id="UP000030762">
    <property type="component" value="Unassembled WGS sequence"/>
</dbReference>
<protein>
    <recommendedName>
        <fullName evidence="1">EF-hand domain-containing protein</fullName>
    </recommendedName>
</protein>
<dbReference type="SUPFAM" id="SSF47473">
    <property type="entry name" value="EF-hand"/>
    <property type="match status" value="3"/>
</dbReference>
<dbReference type="PROSITE" id="PS50222">
    <property type="entry name" value="EF_HAND_2"/>
    <property type="match status" value="2"/>
</dbReference>
<dbReference type="PANTHER" id="PTHR20875">
    <property type="entry name" value="EF-HAND CALCIUM-BINDING DOMAIN-CONTAINING PROTEIN 6-RELATED"/>
    <property type="match status" value="1"/>
</dbReference>
<dbReference type="VEuPathDB" id="FungiDB:SDRG_09887"/>
<feature type="domain" description="EF-hand" evidence="1">
    <location>
        <begin position="166"/>
        <end position="201"/>
    </location>
</feature>
<dbReference type="SMART" id="SM00054">
    <property type="entry name" value="EFh"/>
    <property type="match status" value="3"/>
</dbReference>
<dbReference type="Gene3D" id="1.10.238.10">
    <property type="entry name" value="EF-hand"/>
    <property type="match status" value="3"/>
</dbReference>
<sequence length="901" mass="99515">MHSMAELGRDLFERKVAPISMLSKLDAMNPADLDLIRALANNASLVERFRHQIELFARLQRQPEDTLRRFSLNGDNRLDFKEFQPALKRLFGHDISHAQSRDLFLAFCPTSAKKLDIDTFCQIMGHWSQLRSVSVATPSPVPSISRSSGQMDSHANLRRGLELATINYDKLSDMFLKMDVGCTGYLTKEEFELAMGHLGIYFTLQEYDQLYAQLPPTVLDTCGLLYSGFLALLGVKMSSLFHNQKIWEAVLAVTDAIKLQLAQKAKEGRDVLSPDDLRSVLGACGVTLSNADFTGLRLRLQPYMNANGDITIASLHAALHDKTASVLHGATCAPAPGSPAKRGKKMAIDRCAGGSAFAAGKTTEQRNAEAHHSLVRMPDQKSKSEFGATFLQLPVQTESRPADNCLEARILHKLATLKETGPTHLESARNVFPGDRFGRLTRGQLRQSLAQLGIVSRYAEIEGLFWTLDPTGRGYVIAEDFYKHLQHDVNGEASAGKESRDVNANADERTYRFEEQRFIDVLEAKVPNVLRVCRRIDSAHSGSLSKADFIWAMQEAGLLMSQSDASTAISTLSSRKDGVVAYETISATLEALRAKRRRHAMHLSNTALLLDPPTTPEPLATTARHDYPARRSSLSLRYDETESPVQEKDKDLTFALQPNPSVDQKVVEERQMRQAAAKQLGLVNSILEKRSELKLCFDLYPYKPSVGGCIVLSLDAIAEILASARMGLAIPTLHDAVAFVRSIVPSGAKELSFVELIRGLNQAQHSDARSGPLGEPIATWDTSCIQSALRRKLTLESTLRDVGVHNWSRTGSIIVRHAFKGLASREMTTGAARGGQYDATCRNADLKHVCFRLSLDLTPTEAAFLLRHMHAVERGFFSSSDLFQCFSVVLFPPPHPTPAIA</sequence>
<feature type="domain" description="EF-hand" evidence="1">
    <location>
        <begin position="58"/>
        <end position="93"/>
    </location>
</feature>
<evidence type="ECO:0000259" key="1">
    <source>
        <dbReference type="PROSITE" id="PS50222"/>
    </source>
</evidence>
<reference evidence="2 3" key="1">
    <citation type="submission" date="2012-04" db="EMBL/GenBank/DDBJ databases">
        <title>The Genome Sequence of Saprolegnia declina VS20.</title>
        <authorList>
            <consortium name="The Broad Institute Genome Sequencing Platform"/>
            <person name="Russ C."/>
            <person name="Nusbaum C."/>
            <person name="Tyler B."/>
            <person name="van West P."/>
            <person name="Dieguez-Uribeondo J."/>
            <person name="de Bruijn I."/>
            <person name="Tripathy S."/>
            <person name="Jiang R."/>
            <person name="Young S.K."/>
            <person name="Zeng Q."/>
            <person name="Gargeya S."/>
            <person name="Fitzgerald M."/>
            <person name="Haas B."/>
            <person name="Abouelleil A."/>
            <person name="Alvarado L."/>
            <person name="Arachchi H.M."/>
            <person name="Berlin A."/>
            <person name="Chapman S.B."/>
            <person name="Goldberg J."/>
            <person name="Griggs A."/>
            <person name="Gujja S."/>
            <person name="Hansen M."/>
            <person name="Howarth C."/>
            <person name="Imamovic A."/>
            <person name="Larimer J."/>
            <person name="McCowen C."/>
            <person name="Montmayeur A."/>
            <person name="Murphy C."/>
            <person name="Neiman D."/>
            <person name="Pearson M."/>
            <person name="Priest M."/>
            <person name="Roberts A."/>
            <person name="Saif S."/>
            <person name="Shea T."/>
            <person name="Sisk P."/>
            <person name="Sykes S."/>
            <person name="Wortman J."/>
            <person name="Nusbaum C."/>
            <person name="Birren B."/>
        </authorList>
    </citation>
    <scope>NUCLEOTIDE SEQUENCE [LARGE SCALE GENOMIC DNA]</scope>
    <source>
        <strain evidence="2 3">VS20</strain>
    </source>
</reference>
<dbReference type="RefSeq" id="XP_008614070.1">
    <property type="nucleotide sequence ID" value="XM_008615848.1"/>
</dbReference>
<dbReference type="OrthoDB" id="66091at2759"/>
<dbReference type="eggNOG" id="ENOG502QVEZ">
    <property type="taxonomic scope" value="Eukaryota"/>
</dbReference>
<dbReference type="PANTHER" id="PTHR20875:SF0">
    <property type="entry name" value="GH12158P"/>
    <property type="match status" value="1"/>
</dbReference>
<dbReference type="AlphaFoldDB" id="T0Q418"/>
<dbReference type="OMA" id="DALWNCP"/>
<name>T0Q418_SAPDV</name>
<organism evidence="2 3">
    <name type="scientific">Saprolegnia diclina (strain VS20)</name>
    <dbReference type="NCBI Taxonomy" id="1156394"/>
    <lineage>
        <taxon>Eukaryota</taxon>
        <taxon>Sar</taxon>
        <taxon>Stramenopiles</taxon>
        <taxon>Oomycota</taxon>
        <taxon>Saprolegniomycetes</taxon>
        <taxon>Saprolegniales</taxon>
        <taxon>Saprolegniaceae</taxon>
        <taxon>Saprolegnia</taxon>
    </lineage>
</organism>
<accession>T0Q418</accession>
<dbReference type="InParanoid" id="T0Q418"/>
<gene>
    <name evidence="2" type="ORF">SDRG_09887</name>
</gene>
<proteinExistence type="predicted"/>
<dbReference type="InterPro" id="IPR002048">
    <property type="entry name" value="EF_hand_dom"/>
</dbReference>
<dbReference type="GeneID" id="19950614"/>
<evidence type="ECO:0000313" key="2">
    <source>
        <dbReference type="EMBL" id="EQC32569.1"/>
    </source>
</evidence>
<evidence type="ECO:0000313" key="3">
    <source>
        <dbReference type="Proteomes" id="UP000030762"/>
    </source>
</evidence>
<dbReference type="InterPro" id="IPR052603">
    <property type="entry name" value="EFCB6"/>
</dbReference>